<dbReference type="Gene3D" id="3.40.50.1820">
    <property type="entry name" value="alpha/beta hydrolase"/>
    <property type="match status" value="1"/>
</dbReference>
<feature type="transmembrane region" description="Helical" evidence="1">
    <location>
        <begin position="12"/>
        <end position="30"/>
    </location>
</feature>
<dbReference type="EMBL" id="BAHD01000054">
    <property type="protein sequence ID" value="GAB97011.1"/>
    <property type="molecule type" value="Genomic_DNA"/>
</dbReference>
<feature type="transmembrane region" description="Helical" evidence="1">
    <location>
        <begin position="42"/>
        <end position="61"/>
    </location>
</feature>
<keyword evidence="1" id="KW-0812">Transmembrane</keyword>
<evidence type="ECO:0008006" key="4">
    <source>
        <dbReference type="Google" id="ProtNLM"/>
    </source>
</evidence>
<sequence>MMSLSVTSEPFIWVLRALLAAAIVWAVWRWPRAAGPGIVAILRRLATIVVLTGLGVLNVLAPVNAEYGWYMTVADLMPGAGSGPGAAYEGGQSAKKATEAKLRSASYITGRRDRPDQQLSLTPTTVGGYQDFTVHGTASGVTGTVTVWFPPSYTTPAAAHREYPVIEAFHGIRPAPYAFFRVVGIDQAIAAEVAAHRMREAIVVVPHWAPGGQDNECVNAVRGVPGGSKMETWLTQDVPGWVYSTFRAAPGRTSWSALGLSAGGWCANMAATLHPSVFATAISFGGYWRPTFETYVPFPAHSPEAWRYDLVEYVKHHGPPVAVWTLTARQDKLAYPSTMEAQRNARAPMSVTATILPEGAHNADVWVPHVPEALAWLGSSSPGFAPT</sequence>
<dbReference type="PANTHER" id="PTHR48098">
    <property type="entry name" value="ENTEROCHELIN ESTERASE-RELATED"/>
    <property type="match status" value="1"/>
</dbReference>
<dbReference type="RefSeq" id="WP_006593543.1">
    <property type="nucleotide sequence ID" value="NZ_BAHD01000054.1"/>
</dbReference>
<dbReference type="InterPro" id="IPR029058">
    <property type="entry name" value="AB_hydrolase_fold"/>
</dbReference>
<gene>
    <name evidence="2" type="ORF">KILIM_054_00210</name>
</gene>
<dbReference type="OrthoDB" id="3723842at2"/>
<dbReference type="AlphaFoldDB" id="K6WT50"/>
<protein>
    <recommendedName>
        <fullName evidence="4">Esterase</fullName>
    </recommendedName>
</protein>
<dbReference type="GO" id="GO:0016747">
    <property type="term" value="F:acyltransferase activity, transferring groups other than amino-acyl groups"/>
    <property type="evidence" value="ECO:0007669"/>
    <property type="project" value="TreeGrafter"/>
</dbReference>
<keyword evidence="1" id="KW-0472">Membrane</keyword>
<keyword evidence="3" id="KW-1185">Reference proteome</keyword>
<keyword evidence="1" id="KW-1133">Transmembrane helix</keyword>
<organism evidence="2 3">
    <name type="scientific">Kineosphaera limosa NBRC 100340</name>
    <dbReference type="NCBI Taxonomy" id="1184609"/>
    <lineage>
        <taxon>Bacteria</taxon>
        <taxon>Bacillati</taxon>
        <taxon>Actinomycetota</taxon>
        <taxon>Actinomycetes</taxon>
        <taxon>Micrococcales</taxon>
        <taxon>Dermatophilaceae</taxon>
        <taxon>Kineosphaera</taxon>
    </lineage>
</organism>
<comment type="caution">
    <text evidence="2">The sequence shown here is derived from an EMBL/GenBank/DDBJ whole genome shotgun (WGS) entry which is preliminary data.</text>
</comment>
<dbReference type="PANTHER" id="PTHR48098:SF1">
    <property type="entry name" value="DIACYLGLYCEROL ACYLTRANSFERASE_MYCOLYLTRANSFERASE AG85A"/>
    <property type="match status" value="1"/>
</dbReference>
<proteinExistence type="predicted"/>
<evidence type="ECO:0000313" key="2">
    <source>
        <dbReference type="EMBL" id="GAB97011.1"/>
    </source>
</evidence>
<dbReference type="Proteomes" id="UP000008366">
    <property type="component" value="Unassembled WGS sequence"/>
</dbReference>
<dbReference type="STRING" id="1184609.KILIM_054_00210"/>
<accession>K6WT50</accession>
<dbReference type="Pfam" id="PF00756">
    <property type="entry name" value="Esterase"/>
    <property type="match status" value="1"/>
</dbReference>
<dbReference type="eggNOG" id="COG0627">
    <property type="taxonomic scope" value="Bacteria"/>
</dbReference>
<reference evidence="2 3" key="1">
    <citation type="submission" date="2012-08" db="EMBL/GenBank/DDBJ databases">
        <title>Whole genome shotgun sequence of Kineosphaera limosa NBRC 100340.</title>
        <authorList>
            <person name="Yoshida I."/>
            <person name="Isaki S."/>
            <person name="Hosoyama A."/>
            <person name="Tsuchikane K."/>
            <person name="Katsumata H."/>
            <person name="Ando Y."/>
            <person name="Ohji S."/>
            <person name="Hamada M."/>
            <person name="Tamura T."/>
            <person name="Yamazoe A."/>
            <person name="Yamazaki S."/>
            <person name="Fujita N."/>
        </authorList>
    </citation>
    <scope>NUCLEOTIDE SEQUENCE [LARGE SCALE GENOMIC DNA]</scope>
    <source>
        <strain evidence="2 3">NBRC 100340</strain>
    </source>
</reference>
<dbReference type="InterPro" id="IPR050583">
    <property type="entry name" value="Mycobacterial_A85_antigen"/>
</dbReference>
<evidence type="ECO:0000313" key="3">
    <source>
        <dbReference type="Proteomes" id="UP000008366"/>
    </source>
</evidence>
<dbReference type="InterPro" id="IPR000801">
    <property type="entry name" value="Esterase-like"/>
</dbReference>
<name>K6WT50_9MICO</name>
<dbReference type="SUPFAM" id="SSF53474">
    <property type="entry name" value="alpha/beta-Hydrolases"/>
    <property type="match status" value="1"/>
</dbReference>
<evidence type="ECO:0000256" key="1">
    <source>
        <dbReference type="SAM" id="Phobius"/>
    </source>
</evidence>